<dbReference type="RefSeq" id="WP_378287540.1">
    <property type="nucleotide sequence ID" value="NZ_JBHSON010000072.1"/>
</dbReference>
<keyword evidence="11" id="KW-1185">Reference proteome</keyword>
<name>A0ABW1A819_9ACTN</name>
<feature type="region of interest" description="Disordered" evidence="8">
    <location>
        <begin position="1"/>
        <end position="28"/>
    </location>
</feature>
<comment type="caution">
    <text evidence="10">The sequence shown here is derived from an EMBL/GenBank/DDBJ whole genome shotgun (WGS) entry which is preliminary data.</text>
</comment>
<keyword evidence="2 7" id="KW-0813">Transport</keyword>
<keyword evidence="3" id="KW-1003">Cell membrane</keyword>
<feature type="domain" description="ABC transmembrane type-1" evidence="9">
    <location>
        <begin position="85"/>
        <end position="265"/>
    </location>
</feature>
<dbReference type="EMBL" id="JBHSON010000072">
    <property type="protein sequence ID" value="MFC5751609.1"/>
    <property type="molecule type" value="Genomic_DNA"/>
</dbReference>
<keyword evidence="4 7" id="KW-0812">Transmembrane</keyword>
<evidence type="ECO:0000313" key="11">
    <source>
        <dbReference type="Proteomes" id="UP001596074"/>
    </source>
</evidence>
<evidence type="ECO:0000256" key="7">
    <source>
        <dbReference type="RuleBase" id="RU363032"/>
    </source>
</evidence>
<proteinExistence type="inferred from homology"/>
<dbReference type="PANTHER" id="PTHR30151:SF20">
    <property type="entry name" value="ABC TRANSPORTER PERMEASE PROTEIN HI_0355-RELATED"/>
    <property type="match status" value="1"/>
</dbReference>
<evidence type="ECO:0000256" key="8">
    <source>
        <dbReference type="SAM" id="MobiDB-lite"/>
    </source>
</evidence>
<sequence>MSDLLTRTAEATPKEKPSRRQRRKPKKTGTIQVWLGRAALVVIVLGGWELLVGTGSLDAQFVGQPSGVWDSLTRMLASGELVAPTLDTLWATLLALLIAVPSGILAGLVLAEVPFLDKVISPFLIPVNSLPRIAFAPLFLLWFGLTIWSKVFLAVSIVFFMMLFNTRAGVKGVQPDQLAVVKTLGLKRHEVMWKVALPSAVPSIAAGVRLSVTYSLLGVVASEMVSAKQGLGLSVVSFSNSFDINSMLAVLVVMAVIATVFGLIAEKGEQWLLRWE</sequence>
<feature type="transmembrane region" description="Helical" evidence="7">
    <location>
        <begin position="29"/>
        <end position="48"/>
    </location>
</feature>
<dbReference type="PANTHER" id="PTHR30151">
    <property type="entry name" value="ALKANE SULFONATE ABC TRANSPORTER-RELATED, MEMBRANE SUBUNIT"/>
    <property type="match status" value="1"/>
</dbReference>
<organism evidence="10 11">
    <name type="scientific">Actinomadura rugatobispora</name>
    <dbReference type="NCBI Taxonomy" id="1994"/>
    <lineage>
        <taxon>Bacteria</taxon>
        <taxon>Bacillati</taxon>
        <taxon>Actinomycetota</taxon>
        <taxon>Actinomycetes</taxon>
        <taxon>Streptosporangiales</taxon>
        <taxon>Thermomonosporaceae</taxon>
        <taxon>Actinomadura</taxon>
    </lineage>
</organism>
<keyword evidence="5 7" id="KW-1133">Transmembrane helix</keyword>
<evidence type="ECO:0000313" key="10">
    <source>
        <dbReference type="EMBL" id="MFC5751609.1"/>
    </source>
</evidence>
<reference evidence="11" key="1">
    <citation type="journal article" date="2019" name="Int. J. Syst. Evol. Microbiol.">
        <title>The Global Catalogue of Microorganisms (GCM) 10K type strain sequencing project: providing services to taxonomists for standard genome sequencing and annotation.</title>
        <authorList>
            <consortium name="The Broad Institute Genomics Platform"/>
            <consortium name="The Broad Institute Genome Sequencing Center for Infectious Disease"/>
            <person name="Wu L."/>
            <person name="Ma J."/>
        </authorList>
    </citation>
    <scope>NUCLEOTIDE SEQUENCE [LARGE SCALE GENOMIC DNA]</scope>
    <source>
        <strain evidence="11">KCTC 42087</strain>
    </source>
</reference>
<dbReference type="InterPro" id="IPR000515">
    <property type="entry name" value="MetI-like"/>
</dbReference>
<comment type="similarity">
    <text evidence="7">Belongs to the binding-protein-dependent transport system permease family.</text>
</comment>
<evidence type="ECO:0000256" key="2">
    <source>
        <dbReference type="ARBA" id="ARBA00022448"/>
    </source>
</evidence>
<dbReference type="Gene3D" id="1.10.3720.10">
    <property type="entry name" value="MetI-like"/>
    <property type="match status" value="1"/>
</dbReference>
<dbReference type="CDD" id="cd06261">
    <property type="entry name" value="TM_PBP2"/>
    <property type="match status" value="1"/>
</dbReference>
<protein>
    <submittedName>
        <fullName evidence="10">ABC transporter permease</fullName>
    </submittedName>
</protein>
<accession>A0ABW1A819</accession>
<evidence type="ECO:0000256" key="5">
    <source>
        <dbReference type="ARBA" id="ARBA00022989"/>
    </source>
</evidence>
<feature type="transmembrane region" description="Helical" evidence="7">
    <location>
        <begin position="244"/>
        <end position="265"/>
    </location>
</feature>
<comment type="subcellular location">
    <subcellularLocation>
        <location evidence="1 7">Cell membrane</location>
        <topology evidence="1 7">Multi-pass membrane protein</topology>
    </subcellularLocation>
</comment>
<evidence type="ECO:0000256" key="4">
    <source>
        <dbReference type="ARBA" id="ARBA00022692"/>
    </source>
</evidence>
<dbReference type="Proteomes" id="UP001596074">
    <property type="component" value="Unassembled WGS sequence"/>
</dbReference>
<evidence type="ECO:0000259" key="9">
    <source>
        <dbReference type="PROSITE" id="PS50928"/>
    </source>
</evidence>
<gene>
    <name evidence="10" type="ORF">ACFPZN_38840</name>
</gene>
<dbReference type="SUPFAM" id="SSF161098">
    <property type="entry name" value="MetI-like"/>
    <property type="match status" value="1"/>
</dbReference>
<keyword evidence="6 7" id="KW-0472">Membrane</keyword>
<dbReference type="PROSITE" id="PS50928">
    <property type="entry name" value="ABC_TM1"/>
    <property type="match status" value="1"/>
</dbReference>
<feature type="transmembrane region" description="Helical" evidence="7">
    <location>
        <begin position="89"/>
        <end position="111"/>
    </location>
</feature>
<evidence type="ECO:0000256" key="1">
    <source>
        <dbReference type="ARBA" id="ARBA00004651"/>
    </source>
</evidence>
<evidence type="ECO:0000256" key="6">
    <source>
        <dbReference type="ARBA" id="ARBA00023136"/>
    </source>
</evidence>
<dbReference type="Pfam" id="PF00528">
    <property type="entry name" value="BPD_transp_1"/>
    <property type="match status" value="1"/>
</dbReference>
<evidence type="ECO:0000256" key="3">
    <source>
        <dbReference type="ARBA" id="ARBA00022475"/>
    </source>
</evidence>
<dbReference type="InterPro" id="IPR035906">
    <property type="entry name" value="MetI-like_sf"/>
</dbReference>